<comment type="caution">
    <text evidence="1">The sequence shown here is derived from an EMBL/GenBank/DDBJ whole genome shotgun (WGS) entry which is preliminary data.</text>
</comment>
<organism evidence="1 2">
    <name type="scientific">Desertihabitans brevis</name>
    <dbReference type="NCBI Taxonomy" id="2268447"/>
    <lineage>
        <taxon>Bacteria</taxon>
        <taxon>Bacillati</taxon>
        <taxon>Actinomycetota</taxon>
        <taxon>Actinomycetes</taxon>
        <taxon>Propionibacteriales</taxon>
        <taxon>Propionibacteriaceae</taxon>
        <taxon>Desertihabitans</taxon>
    </lineage>
</organism>
<proteinExistence type="predicted"/>
<name>A0A367YU44_9ACTN</name>
<dbReference type="AlphaFoldDB" id="A0A367YU44"/>
<dbReference type="InterPro" id="IPR050563">
    <property type="entry name" value="4-hydroxybenzoyl-CoA_TE"/>
</dbReference>
<sequence length="282" mass="31223">MLHVYRCPLRWGDMDAQAHVNNGAFVDYLQEARVDFLTRSEVAGMLGRADGTAPASHGVLVVRTQVELLRPLIWSTEELEVRMDLHAVGGARFTLGYELGPADAPVARARTLLAPYDLAGGRVLRLTPEQRAFFRAREVPAEPWPQLAGADRPGLAVPLRVRWSDLDSYGHVNNVRFFDYAQEARIRLLQQVLAGTPDGAGQWLVVRQDVDHRAQLGYRSEPYEASVAVAALGRTSMTLRTLVRDPQDGTLFAEVRTVAVCADERGRPVPLPDTVRSALEHV</sequence>
<evidence type="ECO:0000313" key="2">
    <source>
        <dbReference type="Proteomes" id="UP000252770"/>
    </source>
</evidence>
<dbReference type="Gene3D" id="3.10.129.10">
    <property type="entry name" value="Hotdog Thioesterase"/>
    <property type="match status" value="2"/>
</dbReference>
<dbReference type="GO" id="GO:0047617">
    <property type="term" value="F:fatty acyl-CoA hydrolase activity"/>
    <property type="evidence" value="ECO:0007669"/>
    <property type="project" value="TreeGrafter"/>
</dbReference>
<gene>
    <name evidence="1" type="ORF">DT076_11860</name>
</gene>
<evidence type="ECO:0000313" key="1">
    <source>
        <dbReference type="EMBL" id="RCK69049.1"/>
    </source>
</evidence>
<dbReference type="PANTHER" id="PTHR31793:SF24">
    <property type="entry name" value="LONG-CHAIN ACYL-COA THIOESTERASE FADM"/>
    <property type="match status" value="1"/>
</dbReference>
<dbReference type="InterPro" id="IPR029069">
    <property type="entry name" value="HotDog_dom_sf"/>
</dbReference>
<accession>A0A367YU44</accession>
<reference evidence="1 2" key="1">
    <citation type="submission" date="2018-07" db="EMBL/GenBank/DDBJ databases">
        <title>Desertimonas flava gen. nov. sp. nov.</title>
        <authorList>
            <person name="Liu S."/>
        </authorList>
    </citation>
    <scope>NUCLEOTIDE SEQUENCE [LARGE SCALE GENOMIC DNA]</scope>
    <source>
        <strain evidence="1 2">16Sb5-5</strain>
    </source>
</reference>
<dbReference type="CDD" id="cd00586">
    <property type="entry name" value="4HBT"/>
    <property type="match status" value="2"/>
</dbReference>
<dbReference type="EMBL" id="QOUI01000007">
    <property type="protein sequence ID" value="RCK69049.1"/>
    <property type="molecule type" value="Genomic_DNA"/>
</dbReference>
<dbReference type="SUPFAM" id="SSF54637">
    <property type="entry name" value="Thioesterase/thiol ester dehydrase-isomerase"/>
    <property type="match status" value="2"/>
</dbReference>
<protein>
    <submittedName>
        <fullName evidence="1">Acyl-CoA thioesterase</fullName>
    </submittedName>
</protein>
<dbReference type="PANTHER" id="PTHR31793">
    <property type="entry name" value="4-HYDROXYBENZOYL-COA THIOESTERASE FAMILY MEMBER"/>
    <property type="match status" value="1"/>
</dbReference>
<dbReference type="Pfam" id="PF13279">
    <property type="entry name" value="4HBT_2"/>
    <property type="match status" value="2"/>
</dbReference>
<dbReference type="RefSeq" id="WP_114126905.1">
    <property type="nucleotide sequence ID" value="NZ_QOUI01000007.1"/>
</dbReference>
<dbReference type="Proteomes" id="UP000252770">
    <property type="component" value="Unassembled WGS sequence"/>
</dbReference>
<keyword evidence="2" id="KW-1185">Reference proteome</keyword>